<evidence type="ECO:0000313" key="6">
    <source>
        <dbReference type="RefSeq" id="XP_011313593.1"/>
    </source>
</evidence>
<dbReference type="GO" id="GO:0006281">
    <property type="term" value="P:DNA repair"/>
    <property type="evidence" value="ECO:0007669"/>
    <property type="project" value="UniProtKB-KW"/>
</dbReference>
<evidence type="ECO:0000256" key="1">
    <source>
        <dbReference type="RuleBase" id="RU363044"/>
    </source>
</evidence>
<proteinExistence type="inferred from homology"/>
<comment type="cofactor">
    <cofactor evidence="1">
        <name>Mg(2+)</name>
        <dbReference type="ChEBI" id="CHEBI:18420"/>
    </cofactor>
</comment>
<keyword evidence="1" id="KW-0233">DNA recombination</keyword>
<evidence type="ECO:0000259" key="3">
    <source>
        <dbReference type="Pfam" id="PF05970"/>
    </source>
</evidence>
<reference evidence="6" key="1">
    <citation type="submission" date="2025-08" db="UniProtKB">
        <authorList>
            <consortium name="RefSeq"/>
        </authorList>
    </citation>
    <scope>IDENTIFICATION</scope>
    <source>
        <strain evidence="6">USDA-PBARC FA_bdor</strain>
        <tissue evidence="6">Whole organism</tissue>
    </source>
</reference>
<feature type="non-terminal residue" evidence="6">
    <location>
        <position position="596"/>
    </location>
</feature>
<keyword evidence="1" id="KW-0378">Hydrolase</keyword>
<dbReference type="EC" id="5.6.2.3" evidence="1"/>
<feature type="region of interest" description="Disordered" evidence="2">
    <location>
        <begin position="161"/>
        <end position="185"/>
    </location>
</feature>
<name>A0A9R1TRN3_9HYME</name>
<organism evidence="5 6">
    <name type="scientific">Fopius arisanus</name>
    <dbReference type="NCBI Taxonomy" id="64838"/>
    <lineage>
        <taxon>Eukaryota</taxon>
        <taxon>Metazoa</taxon>
        <taxon>Ecdysozoa</taxon>
        <taxon>Arthropoda</taxon>
        <taxon>Hexapoda</taxon>
        <taxon>Insecta</taxon>
        <taxon>Pterygota</taxon>
        <taxon>Neoptera</taxon>
        <taxon>Endopterygota</taxon>
        <taxon>Hymenoptera</taxon>
        <taxon>Apocrita</taxon>
        <taxon>Ichneumonoidea</taxon>
        <taxon>Braconidae</taxon>
        <taxon>Opiinae</taxon>
        <taxon>Fopius</taxon>
    </lineage>
</organism>
<evidence type="ECO:0000256" key="2">
    <source>
        <dbReference type="SAM" id="MobiDB-lite"/>
    </source>
</evidence>
<dbReference type="InterPro" id="IPR025476">
    <property type="entry name" value="Helitron_helicase-like"/>
</dbReference>
<feature type="domain" description="Helitron helicase-like" evidence="4">
    <location>
        <begin position="1"/>
        <end position="95"/>
    </location>
</feature>
<dbReference type="GO" id="GO:0000723">
    <property type="term" value="P:telomere maintenance"/>
    <property type="evidence" value="ECO:0007669"/>
    <property type="project" value="InterPro"/>
</dbReference>
<dbReference type="OrthoDB" id="10053386at2759"/>
<keyword evidence="5" id="KW-1185">Reference proteome</keyword>
<gene>
    <name evidence="6" type="primary">LOC105273055</name>
</gene>
<keyword evidence="1" id="KW-0227">DNA damage</keyword>
<sequence length="596" mass="68881">MLQHYQDAMAIVRQYGKPDLFITMTCNPNWLEIQENLLPGQTASDRPDLVSRVFHLKKERLMEIIVKEKLFGDVMAYVSVVEYQKRGLPHVHLLLTLKQNSKITTPDVVDKYISAEIPDPEKDTILHGTVLKQMIHGPCGNWCKDEKGRCSKKFPKNFQEETSMDEDGYPTYRRRNTGHYDRNGHSTDNQYVVPYNSKLLKIFDCHINVEVVTSIKSVKYLYKYIYKGHDAACVTINDPETNENIISHDEIKNFVEARYVGPAEACDRILGRPLQNKSHSIVRLPVHLENQQNITINDDANENDMRSALQRTNMLLDYFALNARDPNAHQFTYSEIPSHYVFKKQTGSNVSKWTKRQSHFNVIGRMYSVSPTQSELFHLRLLLIHVKGATSYADLRTVDGETYETFQGSCLALGLIEDDAEWERAMTEGEVWMMPRQLRHLFVRILIYCHPINPEVLWEKFKEAMSQDFQRLLVAPEAERRAYIEVNRLLSYEGSAISRFPTMLQLLDLDHNIDVEADDEIPLEQHRTIGQSQYEKLNSEQKNIVDNVLNAVEARETSTTYFYIDGPGGSGKTFVYTTLYHLLRASEKNVHTMAFT</sequence>
<dbReference type="GO" id="GO:0006310">
    <property type="term" value="P:DNA recombination"/>
    <property type="evidence" value="ECO:0007669"/>
    <property type="project" value="UniProtKB-KW"/>
</dbReference>
<comment type="similarity">
    <text evidence="1">Belongs to the helicase family.</text>
</comment>
<dbReference type="InterPro" id="IPR010285">
    <property type="entry name" value="DNA_helicase_pif1-like_DEAD"/>
</dbReference>
<dbReference type="PANTHER" id="PTHR10492:SF95">
    <property type="entry name" value="HELITRON HELICASE-LIKE DOMAIN-CONTAINING PROTEIN"/>
    <property type="match status" value="1"/>
</dbReference>
<dbReference type="InterPro" id="IPR027417">
    <property type="entry name" value="P-loop_NTPase"/>
</dbReference>
<dbReference type="Gene3D" id="3.40.50.300">
    <property type="entry name" value="P-loop containing nucleotide triphosphate hydrolases"/>
    <property type="match status" value="1"/>
</dbReference>
<keyword evidence="1" id="KW-0234">DNA repair</keyword>
<dbReference type="GO" id="GO:0016787">
    <property type="term" value="F:hydrolase activity"/>
    <property type="evidence" value="ECO:0007669"/>
    <property type="project" value="UniProtKB-KW"/>
</dbReference>
<protein>
    <recommendedName>
        <fullName evidence="1">ATP-dependent DNA helicase</fullName>
        <ecNumber evidence="1">5.6.2.3</ecNumber>
    </recommendedName>
</protein>
<dbReference type="Pfam" id="PF05970">
    <property type="entry name" value="PIF1"/>
    <property type="match status" value="1"/>
</dbReference>
<accession>A0A9R1TRN3</accession>
<feature type="domain" description="DNA helicase Pif1-like DEAD-box helicase" evidence="3">
    <location>
        <begin position="536"/>
        <end position="594"/>
    </location>
</feature>
<dbReference type="GeneID" id="105273055"/>
<keyword evidence="1" id="KW-0547">Nucleotide-binding</keyword>
<dbReference type="RefSeq" id="XP_011313593.1">
    <property type="nucleotide sequence ID" value="XM_011315291.1"/>
</dbReference>
<dbReference type="KEGG" id="fas:105273055"/>
<keyword evidence="1" id="KW-0067">ATP-binding</keyword>
<dbReference type="PANTHER" id="PTHR10492">
    <property type="match status" value="1"/>
</dbReference>
<evidence type="ECO:0000259" key="4">
    <source>
        <dbReference type="Pfam" id="PF14214"/>
    </source>
</evidence>
<dbReference type="AlphaFoldDB" id="A0A9R1TRN3"/>
<evidence type="ECO:0000313" key="5">
    <source>
        <dbReference type="Proteomes" id="UP000694866"/>
    </source>
</evidence>
<dbReference type="GO" id="GO:0043139">
    <property type="term" value="F:5'-3' DNA helicase activity"/>
    <property type="evidence" value="ECO:0007669"/>
    <property type="project" value="UniProtKB-EC"/>
</dbReference>
<dbReference type="Proteomes" id="UP000694866">
    <property type="component" value="Unplaced"/>
</dbReference>
<dbReference type="Pfam" id="PF14214">
    <property type="entry name" value="Helitron_like_N"/>
    <property type="match status" value="1"/>
</dbReference>
<dbReference type="GO" id="GO:0005524">
    <property type="term" value="F:ATP binding"/>
    <property type="evidence" value="ECO:0007669"/>
    <property type="project" value="UniProtKB-KW"/>
</dbReference>
<keyword evidence="1" id="KW-0347">Helicase</keyword>
<dbReference type="SUPFAM" id="SSF52540">
    <property type="entry name" value="P-loop containing nucleoside triphosphate hydrolases"/>
    <property type="match status" value="1"/>
</dbReference>
<comment type="catalytic activity">
    <reaction evidence="1">
        <text>ATP + H2O = ADP + phosphate + H(+)</text>
        <dbReference type="Rhea" id="RHEA:13065"/>
        <dbReference type="ChEBI" id="CHEBI:15377"/>
        <dbReference type="ChEBI" id="CHEBI:15378"/>
        <dbReference type="ChEBI" id="CHEBI:30616"/>
        <dbReference type="ChEBI" id="CHEBI:43474"/>
        <dbReference type="ChEBI" id="CHEBI:456216"/>
        <dbReference type="EC" id="5.6.2.3"/>
    </reaction>
</comment>